<feature type="repeat" description="Pumilio" evidence="2">
    <location>
        <begin position="608"/>
        <end position="643"/>
    </location>
</feature>
<dbReference type="PANTHER" id="PTHR12537">
    <property type="entry name" value="RNA BINDING PROTEIN PUMILIO-RELATED"/>
    <property type="match status" value="1"/>
</dbReference>
<feature type="repeat" description="Pumilio" evidence="2">
    <location>
        <begin position="725"/>
        <end position="760"/>
    </location>
</feature>
<dbReference type="GO" id="GO:0010608">
    <property type="term" value="P:post-transcriptional regulation of gene expression"/>
    <property type="evidence" value="ECO:0007669"/>
    <property type="project" value="TreeGrafter"/>
</dbReference>
<keyword evidence="6" id="KW-1185">Reference proteome</keyword>
<feature type="repeat" description="Pumilio" evidence="2">
    <location>
        <begin position="653"/>
        <end position="688"/>
    </location>
</feature>
<feature type="repeat" description="Pumilio" evidence="2">
    <location>
        <begin position="797"/>
        <end position="834"/>
    </location>
</feature>
<organism evidence="5 6">
    <name type="scientific">Schizopora paradoxa</name>
    <dbReference type="NCBI Taxonomy" id="27342"/>
    <lineage>
        <taxon>Eukaryota</taxon>
        <taxon>Fungi</taxon>
        <taxon>Dikarya</taxon>
        <taxon>Basidiomycota</taxon>
        <taxon>Agaricomycotina</taxon>
        <taxon>Agaricomycetes</taxon>
        <taxon>Hymenochaetales</taxon>
        <taxon>Schizoporaceae</taxon>
        <taxon>Schizopora</taxon>
    </lineage>
</organism>
<dbReference type="PANTHER" id="PTHR12537:SF13">
    <property type="entry name" value="PUMILIO HOMOLOGY DOMAIN FAMILY MEMBER 4"/>
    <property type="match status" value="1"/>
</dbReference>
<feature type="region of interest" description="Disordered" evidence="3">
    <location>
        <begin position="298"/>
        <end position="438"/>
    </location>
</feature>
<sequence length="1022" mass="112569">MSSPHDQPHPADTRQSDDRKHSPPAFLDLADSSARLGSNMPELSARVELKRMGHDRQRIELERQRSNQRKIFGDELHALGYEQEKDRQELLTIPADGNAGNSLPRYASAPATPPLRADSALGGGISPHVMDATLLSAAVGKAEKRKSVTYAPISSDYEAPVPMGLSGNVSSTRQISYRSAGFAKSMPASRRTSRSSEDEDLAEHLHGLSVADSGYESPLSSVPQSMGLYNGKDSLDSDGVRYVANGNGNGYSAGMLLDQQLEKEMNNAISHLPTADDEKYAMNKNQLSSKLSTSSAALDLAPLSQTPPRGSFIRMPDSREKASEWPQFPAAQRNDGPRRTATTPQIGVQTVLSASATPFAQQTPVTSRRSSPLGIQTSNLRPEILMKKGPVTPQSAEAHNLARLSGRRDSSISPSDGSGPLSRRSPSQYESPGGYGGSALENAMQAQFSVDSVYLNGQGSENGRFANYIDSNRATPAGSTAGSTALYQHGNRYGLNANARFNGHDHKLNGFAGPKHRRHDADPSAVNRFAGTQLEDLQGQIAHLCKDQHGCRYLQKKLEEGQAEHRDMIFRETFSHFAELMVDPFGNYLCQKLLEYSTDEQRNMICESVAQDLVSISLNMHGTRAVQKMIDFLTTQRQADLRCNVQIHSIIVALSLHVVVLIKDLNGNHVIQKCLNKLAPEDNQFIYNAVAANCVEVATHRHGCCVLQRCIDHASENQRVQLVNEITFNALTLVQDPYGNYVVQYILDLNDNRFSDAVIRQFTGNVCALSVQKFSSNVIEKCIRVAEHNTRKMLIEELLNRTRLEKLLRDSFGNYCVQTALDYADPAQRAMLVEGIRPILPLIRNTPYGKRIQSKLQREQMEQAHTNGIQYGGNGYANQPHQQQMMNMNMGNQGLSPGHGHHHHPGMNRHVSQPNLRQASQMSEMYDPRASMYAMQQQNGGRMHAQHQMHGQQMHHGMQRQGIDSYVLQQGAQHGMPAANGYNNVGGFANGMPVASFGNNMPLTGAINDPYQQHTAYATYGM</sequence>
<dbReference type="SUPFAM" id="SSF48371">
    <property type="entry name" value="ARM repeat"/>
    <property type="match status" value="1"/>
</dbReference>
<dbReference type="EMBL" id="KQ085882">
    <property type="protein sequence ID" value="KLO20403.1"/>
    <property type="molecule type" value="Genomic_DNA"/>
</dbReference>
<dbReference type="STRING" id="27342.A0A0H2SF79"/>
<dbReference type="PROSITE" id="PS50302">
    <property type="entry name" value="PUM"/>
    <property type="match status" value="8"/>
</dbReference>
<feature type="region of interest" description="Disordered" evidence="3">
    <location>
        <begin position="1"/>
        <end position="38"/>
    </location>
</feature>
<name>A0A0H2SF79_9AGAM</name>
<dbReference type="InterPro" id="IPR001313">
    <property type="entry name" value="Pumilio_RNA-bd_rpt"/>
</dbReference>
<dbReference type="PROSITE" id="PS50303">
    <property type="entry name" value="PUM_HD"/>
    <property type="match status" value="1"/>
</dbReference>
<feature type="domain" description="PUM-HD" evidence="4">
    <location>
        <begin position="515"/>
        <end position="860"/>
    </location>
</feature>
<dbReference type="CDD" id="cd07920">
    <property type="entry name" value="Pumilio"/>
    <property type="match status" value="1"/>
</dbReference>
<dbReference type="AlphaFoldDB" id="A0A0H2SF79"/>
<feature type="repeat" description="Pumilio" evidence="2">
    <location>
        <begin position="536"/>
        <end position="571"/>
    </location>
</feature>
<feature type="repeat" description="Pumilio" evidence="2">
    <location>
        <begin position="689"/>
        <end position="724"/>
    </location>
</feature>
<dbReference type="Proteomes" id="UP000053477">
    <property type="component" value="Unassembled WGS sequence"/>
</dbReference>
<dbReference type="InterPro" id="IPR016024">
    <property type="entry name" value="ARM-type_fold"/>
</dbReference>
<dbReference type="InterPro" id="IPR011989">
    <property type="entry name" value="ARM-like"/>
</dbReference>
<dbReference type="SMART" id="SM00025">
    <property type="entry name" value="Pumilio"/>
    <property type="match status" value="8"/>
</dbReference>
<dbReference type="GO" id="GO:0005737">
    <property type="term" value="C:cytoplasm"/>
    <property type="evidence" value="ECO:0007669"/>
    <property type="project" value="TreeGrafter"/>
</dbReference>
<accession>A0A0H2SF79</accession>
<dbReference type="Pfam" id="PF00806">
    <property type="entry name" value="PUF"/>
    <property type="match status" value="8"/>
</dbReference>
<gene>
    <name evidence="5" type="ORF">SCHPADRAFT_841479</name>
</gene>
<dbReference type="InParanoid" id="A0A0H2SF79"/>
<feature type="repeat" description="Pumilio" evidence="2">
    <location>
        <begin position="572"/>
        <end position="607"/>
    </location>
</feature>
<keyword evidence="1" id="KW-0677">Repeat</keyword>
<feature type="compositionally biased region" description="Polar residues" evidence="3">
    <location>
        <begin position="340"/>
        <end position="380"/>
    </location>
</feature>
<evidence type="ECO:0000313" key="5">
    <source>
        <dbReference type="EMBL" id="KLO20403.1"/>
    </source>
</evidence>
<feature type="compositionally biased region" description="Basic and acidic residues" evidence="3">
    <location>
        <begin position="1"/>
        <end position="21"/>
    </location>
</feature>
<dbReference type="InterPro" id="IPR033133">
    <property type="entry name" value="PUM-HD"/>
</dbReference>
<dbReference type="FunFam" id="1.25.10.10:FF:000237">
    <property type="entry name" value="Pumilio homolog 9"/>
    <property type="match status" value="1"/>
</dbReference>
<feature type="region of interest" description="Disordered" evidence="3">
    <location>
        <begin position="181"/>
        <end position="202"/>
    </location>
</feature>
<feature type="compositionally biased region" description="Low complexity" evidence="3">
    <location>
        <begin position="411"/>
        <end position="422"/>
    </location>
</feature>
<evidence type="ECO:0000259" key="4">
    <source>
        <dbReference type="PROSITE" id="PS50303"/>
    </source>
</evidence>
<evidence type="ECO:0000256" key="2">
    <source>
        <dbReference type="PROSITE-ProRule" id="PRU00317"/>
    </source>
</evidence>
<reference evidence="5 6" key="1">
    <citation type="submission" date="2015-04" db="EMBL/GenBank/DDBJ databases">
        <title>Complete genome sequence of Schizopora paradoxa KUC8140, a cosmopolitan wood degrader in East Asia.</title>
        <authorList>
            <consortium name="DOE Joint Genome Institute"/>
            <person name="Min B."/>
            <person name="Park H."/>
            <person name="Jang Y."/>
            <person name="Kim J.-J."/>
            <person name="Kim K.H."/>
            <person name="Pangilinan J."/>
            <person name="Lipzen A."/>
            <person name="Riley R."/>
            <person name="Grigoriev I.V."/>
            <person name="Spatafora J.W."/>
            <person name="Choi I.-G."/>
        </authorList>
    </citation>
    <scope>NUCLEOTIDE SEQUENCE [LARGE SCALE GENOMIC DNA]</scope>
    <source>
        <strain evidence="5 6">KUC8140</strain>
    </source>
</reference>
<dbReference type="GO" id="GO:0003729">
    <property type="term" value="F:mRNA binding"/>
    <property type="evidence" value="ECO:0007669"/>
    <property type="project" value="TreeGrafter"/>
</dbReference>
<protein>
    <submittedName>
        <fullName evidence="5">ARM repeat-containing protein</fullName>
    </submittedName>
</protein>
<evidence type="ECO:0000256" key="3">
    <source>
        <dbReference type="SAM" id="MobiDB-lite"/>
    </source>
</evidence>
<evidence type="ECO:0000313" key="6">
    <source>
        <dbReference type="Proteomes" id="UP000053477"/>
    </source>
</evidence>
<dbReference type="OrthoDB" id="668540at2759"/>
<dbReference type="InterPro" id="IPR033712">
    <property type="entry name" value="Pumilio_RNA-bd"/>
</dbReference>
<feature type="repeat" description="Pumilio" evidence="2">
    <location>
        <begin position="761"/>
        <end position="796"/>
    </location>
</feature>
<dbReference type="Gene3D" id="1.25.10.10">
    <property type="entry name" value="Leucine-rich Repeat Variant"/>
    <property type="match status" value="1"/>
</dbReference>
<evidence type="ECO:0000256" key="1">
    <source>
        <dbReference type="ARBA" id="ARBA00022737"/>
    </source>
</evidence>
<proteinExistence type="predicted"/>